<dbReference type="EMBL" id="LAZR01032421">
    <property type="protein sequence ID" value="KKL50939.1"/>
    <property type="molecule type" value="Genomic_DNA"/>
</dbReference>
<gene>
    <name evidence="1" type="ORF">LCGC14_2300430</name>
</gene>
<proteinExistence type="predicted"/>
<evidence type="ECO:0000313" key="1">
    <source>
        <dbReference type="EMBL" id="KKL50939.1"/>
    </source>
</evidence>
<dbReference type="AlphaFoldDB" id="A0A0F9CP43"/>
<reference evidence="1" key="1">
    <citation type="journal article" date="2015" name="Nature">
        <title>Complex archaea that bridge the gap between prokaryotes and eukaryotes.</title>
        <authorList>
            <person name="Spang A."/>
            <person name="Saw J.H."/>
            <person name="Jorgensen S.L."/>
            <person name="Zaremba-Niedzwiedzka K."/>
            <person name="Martijn J."/>
            <person name="Lind A.E."/>
            <person name="van Eijk R."/>
            <person name="Schleper C."/>
            <person name="Guy L."/>
            <person name="Ettema T.J."/>
        </authorList>
    </citation>
    <scope>NUCLEOTIDE SEQUENCE</scope>
</reference>
<organism evidence="1">
    <name type="scientific">marine sediment metagenome</name>
    <dbReference type="NCBI Taxonomy" id="412755"/>
    <lineage>
        <taxon>unclassified sequences</taxon>
        <taxon>metagenomes</taxon>
        <taxon>ecological metagenomes</taxon>
    </lineage>
</organism>
<protein>
    <submittedName>
        <fullName evidence="1">Uncharacterized protein</fullName>
    </submittedName>
</protein>
<accession>A0A0F9CP43</accession>
<name>A0A0F9CP43_9ZZZZ</name>
<sequence length="77" mass="8751">MVTESSSLKGKIESPVQLLKRLEQHDWGYSRSDDHREWKAGKQDWEEIQHGATSVPNGAAILEKYAAAWNLANYGHE</sequence>
<comment type="caution">
    <text evidence="1">The sequence shown here is derived from an EMBL/GenBank/DDBJ whole genome shotgun (WGS) entry which is preliminary data.</text>
</comment>